<comment type="caution">
    <text evidence="1">The sequence shown here is derived from an EMBL/GenBank/DDBJ whole genome shotgun (WGS) entry which is preliminary data.</text>
</comment>
<feature type="non-terminal residue" evidence="1">
    <location>
        <position position="1"/>
    </location>
</feature>
<protein>
    <submittedName>
        <fullName evidence="1">Uncharacterized protein</fullName>
    </submittedName>
</protein>
<feature type="non-terminal residue" evidence="1">
    <location>
        <position position="80"/>
    </location>
</feature>
<evidence type="ECO:0000313" key="2">
    <source>
        <dbReference type="Proteomes" id="UP000681720"/>
    </source>
</evidence>
<sequence>QARLILRGKNGATLTKIWGHENIVAGASLGDLHSDNLRSIFCEFTTSGTATSADGSEIEMLTYELRYNQPNDLNGEPTVI</sequence>
<dbReference type="AlphaFoldDB" id="A0A8S3CZF2"/>
<accession>A0A8S3CZF2</accession>
<gene>
    <name evidence="1" type="ORF">GIL414_LOCUS55137</name>
</gene>
<organism evidence="1 2">
    <name type="scientific">Rotaria magnacalcarata</name>
    <dbReference type="NCBI Taxonomy" id="392030"/>
    <lineage>
        <taxon>Eukaryota</taxon>
        <taxon>Metazoa</taxon>
        <taxon>Spiralia</taxon>
        <taxon>Gnathifera</taxon>
        <taxon>Rotifera</taxon>
        <taxon>Eurotatoria</taxon>
        <taxon>Bdelloidea</taxon>
        <taxon>Philodinida</taxon>
        <taxon>Philodinidae</taxon>
        <taxon>Rotaria</taxon>
    </lineage>
</organism>
<reference evidence="1" key="1">
    <citation type="submission" date="2021-02" db="EMBL/GenBank/DDBJ databases">
        <authorList>
            <person name="Nowell W R."/>
        </authorList>
    </citation>
    <scope>NUCLEOTIDE SEQUENCE</scope>
</reference>
<proteinExistence type="predicted"/>
<evidence type="ECO:0000313" key="1">
    <source>
        <dbReference type="EMBL" id="CAF4966012.1"/>
    </source>
</evidence>
<dbReference type="EMBL" id="CAJOBJ010195033">
    <property type="protein sequence ID" value="CAF4966012.1"/>
    <property type="molecule type" value="Genomic_DNA"/>
</dbReference>
<name>A0A8S3CZF2_9BILA</name>
<dbReference type="Proteomes" id="UP000681720">
    <property type="component" value="Unassembled WGS sequence"/>
</dbReference>